<feature type="domain" description="Luciferase-like" evidence="5">
    <location>
        <begin position="2"/>
        <end position="323"/>
    </location>
</feature>
<dbReference type="GO" id="GO:0004497">
    <property type="term" value="F:monooxygenase activity"/>
    <property type="evidence" value="ECO:0007669"/>
    <property type="project" value="UniProtKB-KW"/>
</dbReference>
<evidence type="ECO:0000256" key="1">
    <source>
        <dbReference type="ARBA" id="ARBA00010426"/>
    </source>
</evidence>
<sequence>MMKLGTFMMPLHPPEKDYTLGFEEDIEFVVRADELGFTEAWIGQHHTLAWEPIPSNDVFIANVLPRTKNIRLGSGVSILPQHHPVNVAVRLAYLDHLSRGRINAGFGQGGVPTDWELFDLPDPGTQGLMTVESIDMILKLWQTDPPFNFKGDFYHIKLEGGNPEYGIGEILQPYQKPHPPVGMSIIRGRSRAANMAGERGYIPISTNVVSGSTLSEHWQTYCNGAANAGRPEPDREIWRVARSIFIDETTEAAWERASTGALAGSMAYLRWLIGSADMVEVLKDDPEMSDEDVTVEYMLKKLCIIGDKDECLRRLHELYEETGGWGTLLMIAHDWDDKERWLACMETLANEVVPALP</sequence>
<dbReference type="AlphaFoldDB" id="A0A6B0YR73"/>
<dbReference type="GO" id="GO:0005829">
    <property type="term" value="C:cytosol"/>
    <property type="evidence" value="ECO:0007669"/>
    <property type="project" value="TreeGrafter"/>
</dbReference>
<dbReference type="EMBL" id="VXRG01000074">
    <property type="protein sequence ID" value="MXY93586.1"/>
    <property type="molecule type" value="Genomic_DNA"/>
</dbReference>
<evidence type="ECO:0000313" key="6">
    <source>
        <dbReference type="EMBL" id="MXY93586.1"/>
    </source>
</evidence>
<dbReference type="Pfam" id="PF00296">
    <property type="entry name" value="Bac_luciferase"/>
    <property type="match status" value="1"/>
</dbReference>
<name>A0A6B0YR73_9CHLR</name>
<keyword evidence="3" id="KW-0560">Oxidoreductase</keyword>
<organism evidence="6">
    <name type="scientific">Caldilineaceae bacterium SB0664_bin_27</name>
    <dbReference type="NCBI Taxonomy" id="2605260"/>
    <lineage>
        <taxon>Bacteria</taxon>
        <taxon>Bacillati</taxon>
        <taxon>Chloroflexota</taxon>
        <taxon>Caldilineae</taxon>
        <taxon>Caldilineales</taxon>
        <taxon>Caldilineaceae</taxon>
    </lineage>
</organism>
<evidence type="ECO:0000256" key="3">
    <source>
        <dbReference type="ARBA" id="ARBA00023002"/>
    </source>
</evidence>
<dbReference type="InterPro" id="IPR036661">
    <property type="entry name" value="Luciferase-like_sf"/>
</dbReference>
<dbReference type="GO" id="GO:0016705">
    <property type="term" value="F:oxidoreductase activity, acting on paired donors, with incorporation or reduction of molecular oxygen"/>
    <property type="evidence" value="ECO:0007669"/>
    <property type="project" value="InterPro"/>
</dbReference>
<dbReference type="InterPro" id="IPR011251">
    <property type="entry name" value="Luciferase-like_dom"/>
</dbReference>
<comment type="caution">
    <text evidence="6">The sequence shown here is derived from an EMBL/GenBank/DDBJ whole genome shotgun (WGS) entry which is preliminary data.</text>
</comment>
<proteinExistence type="inferred from homology"/>
<comment type="similarity">
    <text evidence="1">Belongs to the bacterial luciferase oxidoreductase family.</text>
</comment>
<protein>
    <submittedName>
        <fullName evidence="6">LLM class flavin-dependent oxidoreductase</fullName>
    </submittedName>
</protein>
<keyword evidence="2" id="KW-0285">Flavoprotein</keyword>
<reference evidence="6" key="1">
    <citation type="submission" date="2019-09" db="EMBL/GenBank/DDBJ databases">
        <title>Characterisation of the sponge microbiome using genome-centric metagenomics.</title>
        <authorList>
            <person name="Engelberts J.P."/>
            <person name="Robbins S.J."/>
            <person name="De Goeij J.M."/>
            <person name="Aranda M."/>
            <person name="Bell S.C."/>
            <person name="Webster N.S."/>
        </authorList>
    </citation>
    <scope>NUCLEOTIDE SEQUENCE</scope>
    <source>
        <strain evidence="6">SB0664_bin_27</strain>
    </source>
</reference>
<evidence type="ECO:0000259" key="5">
    <source>
        <dbReference type="Pfam" id="PF00296"/>
    </source>
</evidence>
<evidence type="ECO:0000256" key="2">
    <source>
        <dbReference type="ARBA" id="ARBA00022630"/>
    </source>
</evidence>
<dbReference type="PANTHER" id="PTHR30137">
    <property type="entry name" value="LUCIFERASE-LIKE MONOOXYGENASE"/>
    <property type="match status" value="1"/>
</dbReference>
<dbReference type="PANTHER" id="PTHR30137:SF16">
    <property type="entry name" value="BLL0895 PROTEIN"/>
    <property type="match status" value="1"/>
</dbReference>
<evidence type="ECO:0000256" key="4">
    <source>
        <dbReference type="ARBA" id="ARBA00023033"/>
    </source>
</evidence>
<accession>A0A6B0YR73</accession>
<dbReference type="SUPFAM" id="SSF51679">
    <property type="entry name" value="Bacterial luciferase-like"/>
    <property type="match status" value="1"/>
</dbReference>
<gene>
    <name evidence="6" type="ORF">F4Y42_09075</name>
</gene>
<keyword evidence="4" id="KW-0503">Monooxygenase</keyword>
<dbReference type="InterPro" id="IPR050766">
    <property type="entry name" value="Bact_Lucif_Oxidored"/>
</dbReference>
<dbReference type="Gene3D" id="3.20.20.30">
    <property type="entry name" value="Luciferase-like domain"/>
    <property type="match status" value="1"/>
</dbReference>